<feature type="region of interest" description="Disordered" evidence="1">
    <location>
        <begin position="226"/>
        <end position="274"/>
    </location>
</feature>
<proteinExistence type="predicted"/>
<reference evidence="2" key="1">
    <citation type="submission" date="2023-06" db="EMBL/GenBank/DDBJ databases">
        <title>Genome-scale phylogeny and comparative genomics of the fungal order Sordariales.</title>
        <authorList>
            <consortium name="Lawrence Berkeley National Laboratory"/>
            <person name="Hensen N."/>
            <person name="Bonometti L."/>
            <person name="Westerberg I."/>
            <person name="Brannstrom I.O."/>
            <person name="Guillou S."/>
            <person name="Cros-Aarteil S."/>
            <person name="Calhoun S."/>
            <person name="Haridas S."/>
            <person name="Kuo A."/>
            <person name="Mondo S."/>
            <person name="Pangilinan J."/>
            <person name="Riley R."/>
            <person name="LaButti K."/>
            <person name="Andreopoulos B."/>
            <person name="Lipzen A."/>
            <person name="Chen C."/>
            <person name="Yanf M."/>
            <person name="Daum C."/>
            <person name="Ng V."/>
            <person name="Clum A."/>
            <person name="Steindorff A."/>
            <person name="Ohm R."/>
            <person name="Martin F."/>
            <person name="Silar P."/>
            <person name="Natvig D."/>
            <person name="Lalanne C."/>
            <person name="Gautier V."/>
            <person name="Ament-velasquez S.L."/>
            <person name="Kruys A."/>
            <person name="Hutchinson M.I."/>
            <person name="Powell A.J."/>
            <person name="Barry K."/>
            <person name="Miller A.N."/>
            <person name="Grigoriev I.V."/>
            <person name="Debuchy R."/>
            <person name="Gladieux P."/>
            <person name="Thoren M.H."/>
            <person name="Johannesson H."/>
        </authorList>
    </citation>
    <scope>NUCLEOTIDE SEQUENCE</scope>
    <source>
        <strain evidence="2">SMH3187-1</strain>
    </source>
</reference>
<dbReference type="AlphaFoldDB" id="A0AA40F1U4"/>
<evidence type="ECO:0000256" key="1">
    <source>
        <dbReference type="SAM" id="MobiDB-lite"/>
    </source>
</evidence>
<organism evidence="2 3">
    <name type="scientific">Schizothecium vesticola</name>
    <dbReference type="NCBI Taxonomy" id="314040"/>
    <lineage>
        <taxon>Eukaryota</taxon>
        <taxon>Fungi</taxon>
        <taxon>Dikarya</taxon>
        <taxon>Ascomycota</taxon>
        <taxon>Pezizomycotina</taxon>
        <taxon>Sordariomycetes</taxon>
        <taxon>Sordariomycetidae</taxon>
        <taxon>Sordariales</taxon>
        <taxon>Schizotheciaceae</taxon>
        <taxon>Schizothecium</taxon>
    </lineage>
</organism>
<feature type="region of interest" description="Disordered" evidence="1">
    <location>
        <begin position="524"/>
        <end position="559"/>
    </location>
</feature>
<comment type="caution">
    <text evidence="2">The sequence shown here is derived from an EMBL/GenBank/DDBJ whole genome shotgun (WGS) entry which is preliminary data.</text>
</comment>
<feature type="compositionally biased region" description="Basic and acidic residues" evidence="1">
    <location>
        <begin position="541"/>
        <end position="552"/>
    </location>
</feature>
<dbReference type="Proteomes" id="UP001172155">
    <property type="component" value="Unassembled WGS sequence"/>
</dbReference>
<feature type="region of interest" description="Disordered" evidence="1">
    <location>
        <begin position="301"/>
        <end position="339"/>
    </location>
</feature>
<feature type="compositionally biased region" description="Gly residues" evidence="1">
    <location>
        <begin position="236"/>
        <end position="245"/>
    </location>
</feature>
<name>A0AA40F1U4_9PEZI</name>
<sequence>MFPHRLAGSDGLSQSRLRPENLSFSSRVAVPELNRQPVYTTVGSIYNPSKTSAIQAPTRRPRPRRYPTAFPVPAGAEAYTDAPGSLLAALSLKDREYNLSPAPRPRTPQYSPLQQNLDRAVSPRLITKRASPGFLELGMSIPSIRSGNLPPPSTLGFNVDTIDWQSGAAFGDTDSVASEETLSSSRIGVKGLANLASYPNPMQKAAQNKLARARIANIGLQSASTSSSLHTASEHGNGGGLGSGTGAPRPLTAGPPGQRHFRPATFDSTSRTAKVEETDIAQRVSTLDHIDVLEALSTLRAEGPPSKSHSTANNRLPVNDYTGSAAARDSSRPSPHMAHSVAEAVLAPQAVVAQPPIPAEAKSDLETRNWSAGDGRSWVTRDTLPVSDIGKYYPRGLAKDYIAVSQQSESDASDPKLELSRRFYADTEGLVRNTNRVVREHDVRCPKNRLGVIGEGRSRRQREVSDRVRPEFIDVQEANRMEDSLHAEPLLNMMLETLLRYQEGARPSNSTSMGLPTVFVPADPAWVDDSQGGNKSFFEQRQAEKPTRESSSRRTRRRY</sequence>
<accession>A0AA40F1U4</accession>
<keyword evidence="3" id="KW-1185">Reference proteome</keyword>
<evidence type="ECO:0000313" key="3">
    <source>
        <dbReference type="Proteomes" id="UP001172155"/>
    </source>
</evidence>
<gene>
    <name evidence="2" type="ORF">B0T18DRAFT_437105</name>
</gene>
<evidence type="ECO:0000313" key="2">
    <source>
        <dbReference type="EMBL" id="KAK0749628.1"/>
    </source>
</evidence>
<feature type="compositionally biased region" description="Low complexity" evidence="1">
    <location>
        <begin position="324"/>
        <end position="339"/>
    </location>
</feature>
<protein>
    <submittedName>
        <fullName evidence="2">Uncharacterized protein</fullName>
    </submittedName>
</protein>
<feature type="compositionally biased region" description="Polar residues" evidence="1">
    <location>
        <begin position="307"/>
        <end position="316"/>
    </location>
</feature>
<dbReference type="EMBL" id="JAUKUD010000003">
    <property type="protein sequence ID" value="KAK0749628.1"/>
    <property type="molecule type" value="Genomic_DNA"/>
</dbReference>